<reference evidence="2" key="1">
    <citation type="submission" date="2018-03" db="EMBL/GenBank/DDBJ databases">
        <authorList>
            <person name="Rodrigo-Torres L."/>
            <person name="Arahal R. D."/>
            <person name="Lucena T."/>
        </authorList>
    </citation>
    <scope>NUCLEOTIDE SEQUENCE [LARGE SCALE GENOMIC DNA]</scope>
    <source>
        <strain evidence="2">CECT 8871</strain>
    </source>
</reference>
<name>A0A2R8B035_9RHOB</name>
<dbReference type="Proteomes" id="UP000244904">
    <property type="component" value="Unassembled WGS sequence"/>
</dbReference>
<proteinExistence type="predicted"/>
<dbReference type="AlphaFoldDB" id="A0A2R8B035"/>
<sequence>MSAMTYAHAFHLPCFRMVGLFFRPEGQAPRTAATPLTLLAMSLQGWRA</sequence>
<dbReference type="RefSeq" id="WP_181389507.1">
    <property type="nucleotide sequence ID" value="NZ_OMOJ01000011.1"/>
</dbReference>
<protein>
    <submittedName>
        <fullName evidence="1">Uncharacterized protein</fullName>
    </submittedName>
</protein>
<keyword evidence="2" id="KW-1185">Reference proteome</keyword>
<accession>A0A2R8B035</accession>
<evidence type="ECO:0000313" key="2">
    <source>
        <dbReference type="Proteomes" id="UP000244904"/>
    </source>
</evidence>
<organism evidence="1 2">
    <name type="scientific">Pseudoprimorskyibacter insulae</name>
    <dbReference type="NCBI Taxonomy" id="1695997"/>
    <lineage>
        <taxon>Bacteria</taxon>
        <taxon>Pseudomonadati</taxon>
        <taxon>Pseudomonadota</taxon>
        <taxon>Alphaproteobacteria</taxon>
        <taxon>Rhodobacterales</taxon>
        <taxon>Paracoccaceae</taxon>
        <taxon>Pseudoprimorskyibacter</taxon>
    </lineage>
</organism>
<dbReference type="EMBL" id="OMOJ01000011">
    <property type="protein sequence ID" value="SPF81620.1"/>
    <property type="molecule type" value="Genomic_DNA"/>
</dbReference>
<gene>
    <name evidence="1" type="ORF">PRI8871_03445</name>
</gene>
<evidence type="ECO:0000313" key="1">
    <source>
        <dbReference type="EMBL" id="SPF81620.1"/>
    </source>
</evidence>